<dbReference type="AlphaFoldDB" id="K2MMM4"/>
<name>K2MMM4_TRYCR</name>
<feature type="non-terminal residue" evidence="2">
    <location>
        <position position="211"/>
    </location>
</feature>
<dbReference type="Proteomes" id="UP000007350">
    <property type="component" value="Unassembled WGS sequence"/>
</dbReference>
<feature type="compositionally biased region" description="Low complexity" evidence="1">
    <location>
        <begin position="157"/>
        <end position="174"/>
    </location>
</feature>
<evidence type="ECO:0000256" key="1">
    <source>
        <dbReference type="SAM" id="MobiDB-lite"/>
    </source>
</evidence>
<sequence>MLGASKVRIPSPGEELRTVPEIPPKPTAEFEDTPVKRNEEHHGSHAALGNEGPEKQKASPSNVLAPEDLSASILNASNDPIPSPGEFSVEEEEETPATPAGEESPQAEEEETAQEVEEAQPRPQSSAEASEGSAAAAVSSGGRGSHGPGKGGEETDSSSGSASPPAPSRVSSGPDASHSTEMTPVDGATAAPGPRTDPATAQGRDKVLDGD</sequence>
<protein>
    <submittedName>
        <fullName evidence="2">Trans-sialidase, putative</fullName>
    </submittedName>
</protein>
<keyword evidence="3" id="KW-1185">Reference proteome</keyword>
<feature type="compositionally biased region" description="Basic and acidic residues" evidence="1">
    <location>
        <begin position="33"/>
        <end position="43"/>
    </location>
</feature>
<evidence type="ECO:0000313" key="2">
    <source>
        <dbReference type="EMBL" id="EKF26924.1"/>
    </source>
</evidence>
<proteinExistence type="predicted"/>
<organism evidence="2 3">
    <name type="scientific">Trypanosoma cruzi marinkellei</name>
    <dbReference type="NCBI Taxonomy" id="85056"/>
    <lineage>
        <taxon>Eukaryota</taxon>
        <taxon>Discoba</taxon>
        <taxon>Euglenozoa</taxon>
        <taxon>Kinetoplastea</taxon>
        <taxon>Metakinetoplastina</taxon>
        <taxon>Trypanosomatida</taxon>
        <taxon>Trypanosomatidae</taxon>
        <taxon>Trypanosoma</taxon>
        <taxon>Schizotrypanum</taxon>
    </lineage>
</organism>
<comment type="caution">
    <text evidence="2">The sequence shown here is derived from an EMBL/GenBank/DDBJ whole genome shotgun (WGS) entry which is preliminary data.</text>
</comment>
<reference evidence="2 3" key="1">
    <citation type="journal article" date="2012" name="BMC Genomics">
        <title>Comparative genomic analysis of human infective Trypanosoma cruzi lineages with the bat-restricted subspecies T. cruzi marinkellei.</title>
        <authorList>
            <person name="Franzen O."/>
            <person name="Talavera-Lopez C."/>
            <person name="Ochaya S."/>
            <person name="Butler C.E."/>
            <person name="Messenger L.A."/>
            <person name="Lewis M.D."/>
            <person name="Llewellyn M.S."/>
            <person name="Marinkelle C.J."/>
            <person name="Tyler K.M."/>
            <person name="Miles M.A."/>
            <person name="Andersson B."/>
        </authorList>
    </citation>
    <scope>NUCLEOTIDE SEQUENCE [LARGE SCALE GENOMIC DNA]</scope>
    <source>
        <strain evidence="2 3">B7</strain>
    </source>
</reference>
<feature type="region of interest" description="Disordered" evidence="1">
    <location>
        <begin position="1"/>
        <end position="211"/>
    </location>
</feature>
<evidence type="ECO:0000313" key="3">
    <source>
        <dbReference type="Proteomes" id="UP000007350"/>
    </source>
</evidence>
<accession>K2MMM4</accession>
<feature type="compositionally biased region" description="Low complexity" evidence="1">
    <location>
        <begin position="125"/>
        <end position="140"/>
    </location>
</feature>
<gene>
    <name evidence="2" type="ORF">MOQ_009368</name>
</gene>
<feature type="compositionally biased region" description="Acidic residues" evidence="1">
    <location>
        <begin position="105"/>
        <end position="118"/>
    </location>
</feature>
<feature type="compositionally biased region" description="Gly residues" evidence="1">
    <location>
        <begin position="141"/>
        <end position="150"/>
    </location>
</feature>
<dbReference type="EMBL" id="AHKC01019659">
    <property type="protein sequence ID" value="EKF26924.1"/>
    <property type="molecule type" value="Genomic_DNA"/>
</dbReference>